<dbReference type="KEGG" id="sgrg:L0C25_15120"/>
<keyword evidence="5" id="KW-0378">Hydrolase</keyword>
<dbReference type="Gene3D" id="3.20.20.190">
    <property type="entry name" value="Phosphatidylinositol (PI) phosphodiesterase"/>
    <property type="match status" value="1"/>
</dbReference>
<dbReference type="EC" id="3.1.4.46" evidence="2"/>
<proteinExistence type="inferred from homology"/>
<dbReference type="PANTHER" id="PTHR43620:SF7">
    <property type="entry name" value="GLYCEROPHOSPHODIESTER PHOSPHODIESTERASE GDPD5-RELATED"/>
    <property type="match status" value="1"/>
</dbReference>
<keyword evidence="4" id="KW-0319">Glycerol metabolism</keyword>
<dbReference type="PANTHER" id="PTHR43620">
    <property type="entry name" value="GLYCEROPHOSPHORYL DIESTER PHOSPHODIESTERASE"/>
    <property type="match status" value="1"/>
</dbReference>
<organism evidence="8 9">
    <name type="scientific">Solicola gregarius</name>
    <dbReference type="NCBI Taxonomy" id="2908642"/>
    <lineage>
        <taxon>Bacteria</taxon>
        <taxon>Bacillati</taxon>
        <taxon>Actinomycetota</taxon>
        <taxon>Actinomycetes</taxon>
        <taxon>Propionibacteriales</taxon>
        <taxon>Nocardioidaceae</taxon>
        <taxon>Solicola</taxon>
    </lineage>
</organism>
<comment type="catalytic activity">
    <reaction evidence="6">
        <text>a sn-glycero-3-phosphodiester + H2O = an alcohol + sn-glycerol 3-phosphate + H(+)</text>
        <dbReference type="Rhea" id="RHEA:12969"/>
        <dbReference type="ChEBI" id="CHEBI:15377"/>
        <dbReference type="ChEBI" id="CHEBI:15378"/>
        <dbReference type="ChEBI" id="CHEBI:30879"/>
        <dbReference type="ChEBI" id="CHEBI:57597"/>
        <dbReference type="ChEBI" id="CHEBI:83408"/>
        <dbReference type="EC" id="3.1.4.46"/>
    </reaction>
</comment>
<keyword evidence="3" id="KW-0732">Signal</keyword>
<keyword evidence="9" id="KW-1185">Reference proteome</keyword>
<evidence type="ECO:0000256" key="6">
    <source>
        <dbReference type="ARBA" id="ARBA00047512"/>
    </source>
</evidence>
<dbReference type="GO" id="GO:0008889">
    <property type="term" value="F:glycerophosphodiester phosphodiesterase activity"/>
    <property type="evidence" value="ECO:0007669"/>
    <property type="project" value="UniProtKB-EC"/>
</dbReference>
<dbReference type="Proteomes" id="UP001164390">
    <property type="component" value="Chromosome"/>
</dbReference>
<feature type="domain" description="GP-PDE" evidence="7">
    <location>
        <begin position="6"/>
        <end position="331"/>
    </location>
</feature>
<dbReference type="InterPro" id="IPR030395">
    <property type="entry name" value="GP_PDE_dom"/>
</dbReference>
<accession>A0AA46YJ02</accession>
<dbReference type="AlphaFoldDB" id="A0AA46YJ02"/>
<evidence type="ECO:0000256" key="4">
    <source>
        <dbReference type="ARBA" id="ARBA00022798"/>
    </source>
</evidence>
<dbReference type="InterPro" id="IPR017946">
    <property type="entry name" value="PLC-like_Pdiesterase_TIM-brl"/>
</dbReference>
<sequence length="339" mass="36714">MTAGTPVVIAHRGASGYRPENTIAAIDLAVELGAEWIELDLVSTADGVLVIRHENEISSTTDVASRAGFASRRTTREVDGEALTGWFTEDLTLDELKSLRATERRPDLRPASARHDGRYDVPTLEDVLAYVGIANAERSTPIGVYLELKHPTYFADRGLDLVGPLVADLDRHGLLVDGAPVWLESMETGVLRDLAGRVGCTLTQLMASGEQPYDLTAAGDPRTYRDLCTPAGLAEIATYAQRIGPSKGQVIPRGADRRLRAPTSLTADAHAAGLEVHVWTLRNENVYLPKELRRGTSGHEMGEAAAEYAAFFDAGVDGVFTDFVDTALAARSCWQTSRR</sequence>
<dbReference type="Pfam" id="PF03009">
    <property type="entry name" value="GDPD"/>
    <property type="match status" value="1"/>
</dbReference>
<evidence type="ECO:0000313" key="8">
    <source>
        <dbReference type="EMBL" id="UYM03870.1"/>
    </source>
</evidence>
<evidence type="ECO:0000256" key="5">
    <source>
        <dbReference type="ARBA" id="ARBA00022801"/>
    </source>
</evidence>
<reference evidence="8" key="1">
    <citation type="submission" date="2022-01" db="EMBL/GenBank/DDBJ databases">
        <title>Nocardioidaceae gen. sp. A5X3R13.</title>
        <authorList>
            <person name="Lopez Marin M.A."/>
            <person name="Uhlik O."/>
        </authorList>
    </citation>
    <scope>NUCLEOTIDE SEQUENCE</scope>
    <source>
        <strain evidence="8">A5X3R13</strain>
    </source>
</reference>
<dbReference type="RefSeq" id="WP_271632512.1">
    <property type="nucleotide sequence ID" value="NZ_CP094970.1"/>
</dbReference>
<comment type="similarity">
    <text evidence="1">Belongs to the glycerophosphoryl diester phosphodiesterase family.</text>
</comment>
<protein>
    <recommendedName>
        <fullName evidence="2">glycerophosphodiester phosphodiesterase</fullName>
        <ecNumber evidence="2">3.1.4.46</ecNumber>
    </recommendedName>
</protein>
<gene>
    <name evidence="8" type="ORF">L0C25_15120</name>
</gene>
<name>A0AA46YJ02_9ACTN</name>
<dbReference type="GO" id="GO:0006071">
    <property type="term" value="P:glycerol metabolic process"/>
    <property type="evidence" value="ECO:0007669"/>
    <property type="project" value="UniProtKB-KW"/>
</dbReference>
<evidence type="ECO:0000256" key="1">
    <source>
        <dbReference type="ARBA" id="ARBA00007277"/>
    </source>
</evidence>
<evidence type="ECO:0000256" key="3">
    <source>
        <dbReference type="ARBA" id="ARBA00022729"/>
    </source>
</evidence>
<evidence type="ECO:0000259" key="7">
    <source>
        <dbReference type="PROSITE" id="PS51704"/>
    </source>
</evidence>
<dbReference type="GO" id="GO:0042597">
    <property type="term" value="C:periplasmic space"/>
    <property type="evidence" value="ECO:0007669"/>
    <property type="project" value="TreeGrafter"/>
</dbReference>
<dbReference type="SUPFAM" id="SSF51695">
    <property type="entry name" value="PLC-like phosphodiesterases"/>
    <property type="match status" value="1"/>
</dbReference>
<dbReference type="EMBL" id="CP094970">
    <property type="protein sequence ID" value="UYM03870.1"/>
    <property type="molecule type" value="Genomic_DNA"/>
</dbReference>
<dbReference type="GO" id="GO:0006629">
    <property type="term" value="P:lipid metabolic process"/>
    <property type="evidence" value="ECO:0007669"/>
    <property type="project" value="InterPro"/>
</dbReference>
<dbReference type="PROSITE" id="PS51704">
    <property type="entry name" value="GP_PDE"/>
    <property type="match status" value="1"/>
</dbReference>
<evidence type="ECO:0000313" key="9">
    <source>
        <dbReference type="Proteomes" id="UP001164390"/>
    </source>
</evidence>
<evidence type="ECO:0000256" key="2">
    <source>
        <dbReference type="ARBA" id="ARBA00012247"/>
    </source>
</evidence>